<evidence type="ECO:0000313" key="1">
    <source>
        <dbReference type="EMBL" id="PWK26282.1"/>
    </source>
</evidence>
<evidence type="ECO:0000313" key="2">
    <source>
        <dbReference type="Proteomes" id="UP000245697"/>
    </source>
</evidence>
<name>A0A316E9P8_9ACTN</name>
<gene>
    <name evidence="1" type="ORF">BC793_16611</name>
</gene>
<reference evidence="1 2" key="1">
    <citation type="submission" date="2018-05" db="EMBL/GenBank/DDBJ databases">
        <title>Genomic Encyclopedia of Archaeal and Bacterial Type Strains, Phase II (KMG-II): from individual species to whole genera.</title>
        <authorList>
            <person name="Goeker M."/>
        </authorList>
    </citation>
    <scope>NUCLEOTIDE SEQUENCE [LARGE SCALE GENOMIC DNA]</scope>
    <source>
        <strain evidence="1 2">DSM 45184</strain>
    </source>
</reference>
<proteinExistence type="predicted"/>
<protein>
    <submittedName>
        <fullName evidence="1">Uncharacterized protein</fullName>
    </submittedName>
</protein>
<feature type="non-terminal residue" evidence="1">
    <location>
        <position position="1"/>
    </location>
</feature>
<keyword evidence="2" id="KW-1185">Reference proteome</keyword>
<dbReference type="EMBL" id="QGGR01000066">
    <property type="protein sequence ID" value="PWK26282.1"/>
    <property type="molecule type" value="Genomic_DNA"/>
</dbReference>
<accession>A0A316E9P8</accession>
<dbReference type="Proteomes" id="UP000245697">
    <property type="component" value="Unassembled WGS sequence"/>
</dbReference>
<dbReference type="AlphaFoldDB" id="A0A316E9P8"/>
<sequence>PVATRLGELLGSTVVFADDTVGPAATEAVAAPSSRPGRR</sequence>
<comment type="caution">
    <text evidence="1">The sequence shown here is derived from an EMBL/GenBank/DDBJ whole genome shotgun (WGS) entry which is preliminary data.</text>
</comment>
<organism evidence="1 2">
    <name type="scientific">Actinoplanes xinjiangensis</name>
    <dbReference type="NCBI Taxonomy" id="512350"/>
    <lineage>
        <taxon>Bacteria</taxon>
        <taxon>Bacillati</taxon>
        <taxon>Actinomycetota</taxon>
        <taxon>Actinomycetes</taxon>
        <taxon>Micromonosporales</taxon>
        <taxon>Micromonosporaceae</taxon>
        <taxon>Actinoplanes</taxon>
    </lineage>
</organism>